<dbReference type="InterPro" id="IPR006043">
    <property type="entry name" value="NCS2"/>
</dbReference>
<sequence>MNNMKYDIYDKPKSYIEWLLLSLQQLVAVFGATILIPIIIGINPALGLMTAGMGTLIYILWTKKSAVFLGNSGTFIPLLFGLSIGNPTLMIMGVITIGLVYIVIGTIVRFTGTAWVKNILTPVIVGPIIMILGISLVAYSITWFGLDATITSGNTLSLEQLSTLGIATLTFTITTLFVLKGNKVTKTYSIIIGLAISSVVAVIINLIVGGGLPTLNDMGNFVVENPFKSIASTWAKFSFSNVSFIQLVPFIIIAFVSMAEHIGDHTVLSATVNRDLLQDPGLNKTLQAQGLATLTAGLLCSSPVTTYGESTASVAISRVSSKYVVGGAAVLAIIISFTPILTLLAYIPTAVFGGLSLLLYCFIFLNGLKVLLNSNIDFSNQKNLLIVSSMILLGTAVTLIPSYSNLFIGIDVFRTGDISFQLSGLMLPLIIGVLMQTLLPDEEKDPETSV</sequence>
<dbReference type="GO" id="GO:0042907">
    <property type="term" value="F:xanthine transmembrane transporter activity"/>
    <property type="evidence" value="ECO:0007669"/>
    <property type="project" value="TreeGrafter"/>
</dbReference>
<accession>A0A7U9TJB0</accession>
<evidence type="ECO:0000256" key="3">
    <source>
        <dbReference type="ARBA" id="ARBA00022448"/>
    </source>
</evidence>
<evidence type="ECO:0000256" key="1">
    <source>
        <dbReference type="ARBA" id="ARBA00004141"/>
    </source>
</evidence>
<evidence type="ECO:0000313" key="8">
    <source>
        <dbReference type="Proteomes" id="UP000620133"/>
    </source>
</evidence>
<dbReference type="EMBL" id="AP024412">
    <property type="protein sequence ID" value="BCR35231.1"/>
    <property type="molecule type" value="Genomic_DNA"/>
</dbReference>
<dbReference type="Pfam" id="PF00860">
    <property type="entry name" value="Xan_ur_permease"/>
    <property type="match status" value="1"/>
</dbReference>
<comment type="similarity">
    <text evidence="2">Belongs to the nucleobase:cation symporter-2 (NCS2) (TC 2.A.40) family.</text>
</comment>
<reference evidence="7" key="1">
    <citation type="submission" date="2021-01" db="EMBL/GenBank/DDBJ databases">
        <title>Draft genome sequence of Acholeplasmataceae bacterium strain Mahy22.</title>
        <authorList>
            <person name="Watanabe M."/>
            <person name="Kojima H."/>
            <person name="Fukui M."/>
        </authorList>
    </citation>
    <scope>NUCLEOTIDE SEQUENCE</scope>
    <source>
        <strain evidence="7">Mahy22</strain>
    </source>
</reference>
<name>A0A7U9TJB0_9MOLU</name>
<dbReference type="PANTHER" id="PTHR42810:SF2">
    <property type="entry name" value="PURINE PERMEASE C1399.01C-RELATED"/>
    <property type="match status" value="1"/>
</dbReference>
<evidence type="ECO:0000313" key="7">
    <source>
        <dbReference type="EMBL" id="BCR35231.1"/>
    </source>
</evidence>
<keyword evidence="8" id="KW-1185">Reference proteome</keyword>
<keyword evidence="6" id="KW-0472">Membrane</keyword>
<evidence type="ECO:0000256" key="2">
    <source>
        <dbReference type="ARBA" id="ARBA00008821"/>
    </source>
</evidence>
<dbReference type="GO" id="GO:0005886">
    <property type="term" value="C:plasma membrane"/>
    <property type="evidence" value="ECO:0007669"/>
    <property type="project" value="TreeGrafter"/>
</dbReference>
<evidence type="ECO:0000256" key="6">
    <source>
        <dbReference type="ARBA" id="ARBA00023136"/>
    </source>
</evidence>
<dbReference type="AlphaFoldDB" id="A0A7U9TJB0"/>
<organism evidence="7 8">
    <name type="scientific">Mariniplasma anaerobium</name>
    <dbReference type="NCBI Taxonomy" id="2735436"/>
    <lineage>
        <taxon>Bacteria</taxon>
        <taxon>Bacillati</taxon>
        <taxon>Mycoplasmatota</taxon>
        <taxon>Mollicutes</taxon>
        <taxon>Acholeplasmatales</taxon>
        <taxon>Acholeplasmataceae</taxon>
        <taxon>Mariniplasma</taxon>
    </lineage>
</organism>
<dbReference type="PANTHER" id="PTHR42810">
    <property type="entry name" value="PURINE PERMEASE C1399.01C-RELATED"/>
    <property type="match status" value="1"/>
</dbReference>
<evidence type="ECO:0000256" key="5">
    <source>
        <dbReference type="ARBA" id="ARBA00022989"/>
    </source>
</evidence>
<evidence type="ECO:0000256" key="4">
    <source>
        <dbReference type="ARBA" id="ARBA00022692"/>
    </source>
</evidence>
<dbReference type="Proteomes" id="UP000620133">
    <property type="component" value="Chromosome"/>
</dbReference>
<comment type="subcellular location">
    <subcellularLocation>
        <location evidence="1">Membrane</location>
        <topology evidence="1">Multi-pass membrane protein</topology>
    </subcellularLocation>
</comment>
<protein>
    <submittedName>
        <fullName evidence="7">Xanthine/uracil permease</fullName>
    </submittedName>
</protein>
<keyword evidence="5" id="KW-1133">Transmembrane helix</keyword>
<proteinExistence type="inferred from homology"/>
<dbReference type="KEGG" id="manr:MPAN_001240"/>
<keyword evidence="3" id="KW-0813">Transport</keyword>
<dbReference type="RefSeq" id="WP_176239102.1">
    <property type="nucleotide sequence ID" value="NZ_AP024412.1"/>
</dbReference>
<gene>
    <name evidence="7" type="primary">pyrP_1</name>
    <name evidence="7" type="ORF">MPAN_001240</name>
</gene>
<keyword evidence="4" id="KW-0812">Transmembrane</keyword>